<evidence type="ECO:0000313" key="2">
    <source>
        <dbReference type="EMBL" id="NPT29667.1"/>
    </source>
</evidence>
<dbReference type="Proteomes" id="UP001318401">
    <property type="component" value="Unassembled WGS sequence"/>
</dbReference>
<comment type="caution">
    <text evidence="2">The sequence shown here is derived from an EMBL/GenBank/DDBJ whole genome shotgun (WGS) entry which is preliminary data.</text>
</comment>
<dbReference type="EMBL" id="QDKN01000001">
    <property type="protein sequence ID" value="NPT29667.1"/>
    <property type="molecule type" value="Genomic_DNA"/>
</dbReference>
<proteinExistence type="predicted"/>
<organism evidence="2 3">
    <name type="scientific">Vreelandella venusta</name>
    <dbReference type="NCBI Taxonomy" id="44935"/>
    <lineage>
        <taxon>Bacteria</taxon>
        <taxon>Pseudomonadati</taxon>
        <taxon>Pseudomonadota</taxon>
        <taxon>Gammaproteobacteria</taxon>
        <taxon>Oceanospirillales</taxon>
        <taxon>Halomonadaceae</taxon>
        <taxon>Vreelandella</taxon>
    </lineage>
</organism>
<keyword evidence="3" id="KW-1185">Reference proteome</keyword>
<feature type="domain" description="Gp5/Type VI secretion system Vgr protein OB-fold" evidence="1">
    <location>
        <begin position="36"/>
        <end position="91"/>
    </location>
</feature>
<dbReference type="Pfam" id="PF04717">
    <property type="entry name" value="Phage_base_V"/>
    <property type="match status" value="1"/>
</dbReference>
<dbReference type="Gene3D" id="6.20.150.10">
    <property type="match status" value="1"/>
</dbReference>
<evidence type="ECO:0000259" key="1">
    <source>
        <dbReference type="Pfam" id="PF04717"/>
    </source>
</evidence>
<dbReference type="RefSeq" id="WP_125746439.1">
    <property type="nucleotide sequence ID" value="NZ_CP034367.1"/>
</dbReference>
<protein>
    <submittedName>
        <fullName evidence="2">Phage baseplate assembly protein V</fullName>
    </submittedName>
</protein>
<sequence length="158" mass="17342">MNNIAELLRLINNLIRIGTIAKISYGDPAANPPVPPLVRVQCGELLTGWIRWIESRAGTTRTWCPPTLGEQVVIIAPGGDLNTAFVLTGLFSERHRAPSDHGEHFHAVMPDGAVIDYNHVEHHLKVDIPGDITIKATGDIRITASGDMHLKGRNIYEN</sequence>
<gene>
    <name evidence="2" type="ORF">DDR56_03590</name>
</gene>
<reference evidence="2 3" key="1">
    <citation type="submission" date="2018-04" db="EMBL/GenBank/DDBJ databases">
        <authorList>
            <person name="Li G."/>
            <person name="Du W."/>
            <person name="Bai Y."/>
        </authorList>
    </citation>
    <scope>NUCLEOTIDE SEQUENCE [LARGE SCALE GENOMIC DNA]</scope>
    <source>
        <strain evidence="2 3">YYYZ-3</strain>
    </source>
</reference>
<dbReference type="InterPro" id="IPR037026">
    <property type="entry name" value="Vgr_OB-fold_dom_sf"/>
</dbReference>
<accession>A0ABX2B6C6</accession>
<dbReference type="InterPro" id="IPR013046">
    <property type="entry name" value="GpV/Gp45"/>
</dbReference>
<dbReference type="InterPro" id="IPR006531">
    <property type="entry name" value="Gp5/Vgr_OB"/>
</dbReference>
<dbReference type="NCBIfam" id="TIGR01644">
    <property type="entry name" value="phage_P2_V"/>
    <property type="match status" value="1"/>
</dbReference>
<name>A0ABX2B6C6_9GAMM</name>
<dbReference type="Gene3D" id="2.40.50.230">
    <property type="entry name" value="Gp5 N-terminal domain"/>
    <property type="match status" value="1"/>
</dbReference>
<evidence type="ECO:0000313" key="3">
    <source>
        <dbReference type="Proteomes" id="UP001318401"/>
    </source>
</evidence>